<evidence type="ECO:0000313" key="4">
    <source>
        <dbReference type="Proteomes" id="UP000235786"/>
    </source>
</evidence>
<evidence type="ECO:0000313" key="3">
    <source>
        <dbReference type="EMBL" id="PMD44667.1"/>
    </source>
</evidence>
<sequence>MYLIPRDTAALAEFAKRQIYYGSNCYYRNCHSAWYRWGRWVLAGVLVFIGLVLLALILCCGARRRRSSRKYAATPMTSQAPLGGYNAGYGAQPQYENQTQYGAPPGPPPQYGGNDGYYGQQSGVAHPQTAYKP</sequence>
<dbReference type="InterPro" id="IPR020999">
    <property type="entry name" value="Chitin_synth_reg_RCR"/>
</dbReference>
<protein>
    <submittedName>
        <fullName evidence="3">Uncharacterized protein</fullName>
    </submittedName>
</protein>
<feature type="transmembrane region" description="Helical" evidence="2">
    <location>
        <begin position="37"/>
        <end position="60"/>
    </location>
</feature>
<keyword evidence="4" id="KW-1185">Reference proteome</keyword>
<dbReference type="AlphaFoldDB" id="A0A2J6S1Q1"/>
<dbReference type="OrthoDB" id="3556830at2759"/>
<accession>A0A2J6S1Q1</accession>
<dbReference type="GO" id="GO:0016192">
    <property type="term" value="P:vesicle-mediated transport"/>
    <property type="evidence" value="ECO:0007669"/>
    <property type="project" value="TreeGrafter"/>
</dbReference>
<name>A0A2J6S1Q1_HYAVF</name>
<keyword evidence="2" id="KW-0472">Membrane</keyword>
<dbReference type="Proteomes" id="UP000235786">
    <property type="component" value="Unassembled WGS sequence"/>
</dbReference>
<reference evidence="3 4" key="1">
    <citation type="submission" date="2016-04" db="EMBL/GenBank/DDBJ databases">
        <title>A degradative enzymes factory behind the ericoid mycorrhizal symbiosis.</title>
        <authorList>
            <consortium name="DOE Joint Genome Institute"/>
            <person name="Martino E."/>
            <person name="Morin E."/>
            <person name="Grelet G."/>
            <person name="Kuo A."/>
            <person name="Kohler A."/>
            <person name="Daghino S."/>
            <person name="Barry K."/>
            <person name="Choi C."/>
            <person name="Cichocki N."/>
            <person name="Clum A."/>
            <person name="Copeland A."/>
            <person name="Hainaut M."/>
            <person name="Haridas S."/>
            <person name="Labutti K."/>
            <person name="Lindquist E."/>
            <person name="Lipzen A."/>
            <person name="Khouja H.-R."/>
            <person name="Murat C."/>
            <person name="Ohm R."/>
            <person name="Olson A."/>
            <person name="Spatafora J."/>
            <person name="Veneault-Fourrey C."/>
            <person name="Henrissat B."/>
            <person name="Grigoriev I."/>
            <person name="Martin F."/>
            <person name="Perotto S."/>
        </authorList>
    </citation>
    <scope>NUCLEOTIDE SEQUENCE [LARGE SCALE GENOMIC DNA]</scope>
    <source>
        <strain evidence="3 4">F</strain>
    </source>
</reference>
<dbReference type="Pfam" id="PF12273">
    <property type="entry name" value="RCR"/>
    <property type="match status" value="1"/>
</dbReference>
<keyword evidence="2" id="KW-1133">Transmembrane helix</keyword>
<keyword evidence="2" id="KW-0812">Transmembrane</keyword>
<dbReference type="STRING" id="1149755.A0A2J6S1Q1"/>
<feature type="region of interest" description="Disordered" evidence="1">
    <location>
        <begin position="66"/>
        <end position="133"/>
    </location>
</feature>
<gene>
    <name evidence="3" type="ORF">L207DRAFT_509367</name>
</gene>
<evidence type="ECO:0000256" key="2">
    <source>
        <dbReference type="SAM" id="Phobius"/>
    </source>
</evidence>
<evidence type="ECO:0000256" key="1">
    <source>
        <dbReference type="SAM" id="MobiDB-lite"/>
    </source>
</evidence>
<dbReference type="EMBL" id="KZ613941">
    <property type="protein sequence ID" value="PMD44667.1"/>
    <property type="molecule type" value="Genomic_DNA"/>
</dbReference>
<dbReference type="PANTHER" id="PTHR28187">
    <property type="entry name" value="PROTEIN RCR1-RELATED"/>
    <property type="match status" value="1"/>
</dbReference>
<dbReference type="PANTHER" id="PTHR28187:SF1">
    <property type="entry name" value="PROTEIN RCR1-RELATED"/>
    <property type="match status" value="1"/>
</dbReference>
<proteinExistence type="predicted"/>
<organism evidence="3 4">
    <name type="scientific">Hyaloscypha variabilis (strain UAMH 11265 / GT02V1 / F)</name>
    <name type="common">Meliniomyces variabilis</name>
    <dbReference type="NCBI Taxonomy" id="1149755"/>
    <lineage>
        <taxon>Eukaryota</taxon>
        <taxon>Fungi</taxon>
        <taxon>Dikarya</taxon>
        <taxon>Ascomycota</taxon>
        <taxon>Pezizomycotina</taxon>
        <taxon>Leotiomycetes</taxon>
        <taxon>Helotiales</taxon>
        <taxon>Hyaloscyphaceae</taxon>
        <taxon>Hyaloscypha</taxon>
        <taxon>Hyaloscypha variabilis</taxon>
    </lineage>
</organism>